<feature type="domain" description="Dynein heavy chain linker" evidence="12">
    <location>
        <begin position="3"/>
        <end position="284"/>
    </location>
</feature>
<dbReference type="Pfam" id="PF12774">
    <property type="entry name" value="AAA_6"/>
    <property type="match status" value="1"/>
</dbReference>
<dbReference type="Gene3D" id="3.20.180.20">
    <property type="entry name" value="Dynein heavy chain, N-terminal domain 2"/>
    <property type="match status" value="1"/>
</dbReference>
<evidence type="ECO:0000256" key="4">
    <source>
        <dbReference type="ARBA" id="ARBA00022741"/>
    </source>
</evidence>
<accession>A0AAE0KQV8</accession>
<organism evidence="14 15">
    <name type="scientific">Cymbomonas tetramitiformis</name>
    <dbReference type="NCBI Taxonomy" id="36881"/>
    <lineage>
        <taxon>Eukaryota</taxon>
        <taxon>Viridiplantae</taxon>
        <taxon>Chlorophyta</taxon>
        <taxon>Pyramimonadophyceae</taxon>
        <taxon>Pyramimonadales</taxon>
        <taxon>Pyramimonadaceae</taxon>
        <taxon>Cymbomonas</taxon>
    </lineage>
</organism>
<keyword evidence="4" id="KW-0547">Nucleotide-binding</keyword>
<dbReference type="Gene3D" id="1.20.140.100">
    <property type="entry name" value="Dynein heavy chain, N-terminal domain 2"/>
    <property type="match status" value="1"/>
</dbReference>
<evidence type="ECO:0000256" key="9">
    <source>
        <dbReference type="ARBA" id="ARBA00023175"/>
    </source>
</evidence>
<evidence type="ECO:0000256" key="7">
    <source>
        <dbReference type="ARBA" id="ARBA00023054"/>
    </source>
</evidence>
<dbReference type="GO" id="GO:0045505">
    <property type="term" value="F:dynein intermediate chain binding"/>
    <property type="evidence" value="ECO:0007669"/>
    <property type="project" value="InterPro"/>
</dbReference>
<dbReference type="Gene3D" id="1.10.8.710">
    <property type="match status" value="1"/>
</dbReference>
<name>A0AAE0KQV8_9CHLO</name>
<dbReference type="Pfam" id="PF08393">
    <property type="entry name" value="DHC_N2"/>
    <property type="match status" value="1"/>
</dbReference>
<evidence type="ECO:0000256" key="2">
    <source>
        <dbReference type="ARBA" id="ARBA00022490"/>
    </source>
</evidence>
<dbReference type="PANTHER" id="PTHR45703:SF28">
    <property type="entry name" value="DYNEINS HEAVY CHAIN"/>
    <property type="match status" value="1"/>
</dbReference>
<dbReference type="FunFam" id="1.10.8.710:FF:000004">
    <property type="entry name" value="Dynein axonemal heavy chain 6"/>
    <property type="match status" value="1"/>
</dbReference>
<dbReference type="InterPro" id="IPR035699">
    <property type="entry name" value="AAA_6"/>
</dbReference>
<dbReference type="SUPFAM" id="SSF52540">
    <property type="entry name" value="P-loop containing nucleoside triphosphate hydrolases"/>
    <property type="match status" value="2"/>
</dbReference>
<keyword evidence="11" id="KW-0966">Cell projection</keyword>
<evidence type="ECO:0000256" key="8">
    <source>
        <dbReference type="ARBA" id="ARBA00023069"/>
    </source>
</evidence>
<feature type="domain" description="Dynein heavy chain hydrolytic ATP-binding dynein motor region" evidence="13">
    <location>
        <begin position="528"/>
        <end position="854"/>
    </location>
</feature>
<evidence type="ECO:0000256" key="5">
    <source>
        <dbReference type="ARBA" id="ARBA00022840"/>
    </source>
</evidence>
<feature type="non-terminal residue" evidence="14">
    <location>
        <position position="1010"/>
    </location>
</feature>
<dbReference type="FunFam" id="3.40.50.300:FF:000044">
    <property type="entry name" value="Dynein heavy chain 5, axonemal"/>
    <property type="match status" value="1"/>
</dbReference>
<keyword evidence="2" id="KW-0963">Cytoplasm</keyword>
<keyword evidence="9" id="KW-0505">Motor protein</keyword>
<reference evidence="14 15" key="1">
    <citation type="journal article" date="2015" name="Genome Biol. Evol.">
        <title>Comparative Genomics of a Bacterivorous Green Alga Reveals Evolutionary Causalities and Consequences of Phago-Mixotrophic Mode of Nutrition.</title>
        <authorList>
            <person name="Burns J.A."/>
            <person name="Paasch A."/>
            <person name="Narechania A."/>
            <person name="Kim E."/>
        </authorList>
    </citation>
    <scope>NUCLEOTIDE SEQUENCE [LARGE SCALE GENOMIC DNA]</scope>
    <source>
        <strain evidence="14 15">PLY_AMNH</strain>
    </source>
</reference>
<keyword evidence="7" id="KW-0175">Coiled coil</keyword>
<dbReference type="Gene3D" id="3.40.50.300">
    <property type="entry name" value="P-loop containing nucleotide triphosphate hydrolases"/>
    <property type="match status" value="2"/>
</dbReference>
<evidence type="ECO:0000256" key="10">
    <source>
        <dbReference type="ARBA" id="ARBA00023212"/>
    </source>
</evidence>
<protein>
    <recommendedName>
        <fullName evidence="16">Dynein heavy chain</fullName>
    </recommendedName>
</protein>
<dbReference type="GO" id="GO:0005874">
    <property type="term" value="C:microtubule"/>
    <property type="evidence" value="ECO:0007669"/>
    <property type="project" value="UniProtKB-KW"/>
</dbReference>
<dbReference type="Gene3D" id="1.20.58.1120">
    <property type="match status" value="2"/>
</dbReference>
<gene>
    <name evidence="14" type="ORF">CYMTET_33753</name>
</gene>
<dbReference type="GO" id="GO:0005524">
    <property type="term" value="F:ATP binding"/>
    <property type="evidence" value="ECO:0007669"/>
    <property type="project" value="UniProtKB-KW"/>
</dbReference>
<feature type="non-terminal residue" evidence="14">
    <location>
        <position position="1"/>
    </location>
</feature>
<dbReference type="Proteomes" id="UP001190700">
    <property type="component" value="Unassembled WGS sequence"/>
</dbReference>
<dbReference type="GO" id="GO:0051959">
    <property type="term" value="F:dynein light intermediate chain binding"/>
    <property type="evidence" value="ECO:0007669"/>
    <property type="project" value="InterPro"/>
</dbReference>
<dbReference type="InterPro" id="IPR042228">
    <property type="entry name" value="Dynein_linker_3"/>
</dbReference>
<evidence type="ECO:0000256" key="3">
    <source>
        <dbReference type="ARBA" id="ARBA00022701"/>
    </source>
</evidence>
<dbReference type="FunFam" id="3.20.180.20:FF:000003">
    <property type="entry name" value="Dynein heavy chain 12, axonemal"/>
    <property type="match status" value="1"/>
</dbReference>
<keyword evidence="5" id="KW-0067">ATP-binding</keyword>
<dbReference type="PANTHER" id="PTHR45703">
    <property type="entry name" value="DYNEIN HEAVY CHAIN"/>
    <property type="match status" value="1"/>
</dbReference>
<dbReference type="AlphaFoldDB" id="A0AAE0KQV8"/>
<comment type="caution">
    <text evidence="14">The sequence shown here is derived from an EMBL/GenBank/DDBJ whole genome shotgun (WGS) entry which is preliminary data.</text>
</comment>
<dbReference type="InterPro" id="IPR026983">
    <property type="entry name" value="DHC"/>
</dbReference>
<sequence length="1010" mass="114285">GIGMNLMDHLEKISKVADVALKEYAIETAMNKMEGEWDGQELQVMEYRETGTYIMKVEESITQQLDDHIVMTQAMSFSPFKKPFEDRIAEWEEQLKLASETLEEWVALQRQWMYLEPIFGSEDIMQQLPLEGKRFSQVDRSWRKALAAAKTNPTVLVACSSKKLLETFVEGNKLLEQVQKGLADYLETKRVAFSRFFFLSNDELLQILSQTKNPLSVQPHLRKCFEAIDRLEFQEDLKMTSMQSAEKEIVPFSEAIYPKGNVENWLGEVERVMRASVRHSTKESLVHYKNNTRPDWVKCWPAMVVLAVDCIYWTEEAEQKIPAGQLPQFYQNNVDQLVDLTRLVRGKLTGGERMTLGALIVIDVHARDVVQRLIDANGNVENWLGEVERVMRASVRHSTKESLVHYKNNTRPDWVKCWPAMVVLAVDCIYWTEEAEQKIPAGQLPQFYQNNVDQLVDLTRLVRGKLTGGERMTLGALIVIDVHARDVVQRLIDANVKACSDFDWVAQLRYYWRDEDVAVAMVQATLPFGYEYLGNTPRLVVTPLTDRCYMTLMGAMHLNLGGAPAGPAGTGKTETTKDLAKALAKQCVVFNCSDGLDYLAMGKFFKGLASSGAWACFDEFNRIDLEVLSVVAQQILTIQIAIQQKQKRFIFEDTELNLDSACSVFITMNPGYAGRSELPDNLKALFRPCAMMVPDYALIGEISLMSFGFQNGRPLARKMVATFKLCSEQLSSQDHYDYGMRAVKSVITAAGNLKREFPEDDEEVLLLRGLMDVNVPKFLSHDLPLFAGIISDLFPGVKKPDVDYSELEGACKEAAKDLKLQLVPVFFEKIIQLYEMTIVRHGLMLVGPTMGGKTCNYRTLSRAMTKLNKAGSTQFQQVQVVCLNPKSITMGQLYGDFDEATHEWTDGVLACYMRELSEDTTAKKKWLMFDGPVDAIWIENMNTVLDDNKKLCLVSGEIIQMSATMTMMFEVEDLAVASPATVSRCGMVYMEPHSMGFDPLLTSWLESLPE</sequence>
<dbReference type="FunFam" id="1.20.140.100:FF:000004">
    <property type="entry name" value="Dynein axonemal heavy chain 6"/>
    <property type="match status" value="1"/>
</dbReference>
<dbReference type="EMBL" id="LGRX02020937">
    <property type="protein sequence ID" value="KAK3257150.1"/>
    <property type="molecule type" value="Genomic_DNA"/>
</dbReference>
<dbReference type="GO" id="GO:0030286">
    <property type="term" value="C:dynein complex"/>
    <property type="evidence" value="ECO:0007669"/>
    <property type="project" value="UniProtKB-KW"/>
</dbReference>
<dbReference type="InterPro" id="IPR013602">
    <property type="entry name" value="Dynein_heavy_linker"/>
</dbReference>
<dbReference type="InterPro" id="IPR027417">
    <property type="entry name" value="P-loop_NTPase"/>
</dbReference>
<comment type="subcellular location">
    <subcellularLocation>
        <location evidence="1">Cytoplasm</location>
        <location evidence="1">Cytoskeleton</location>
        <location evidence="1">Cilium axoneme</location>
    </subcellularLocation>
</comment>
<dbReference type="GO" id="GO:0005930">
    <property type="term" value="C:axoneme"/>
    <property type="evidence" value="ECO:0007669"/>
    <property type="project" value="UniProtKB-SubCell"/>
</dbReference>
<dbReference type="InterPro" id="IPR042222">
    <property type="entry name" value="Dynein_2_N"/>
</dbReference>
<evidence type="ECO:0000256" key="1">
    <source>
        <dbReference type="ARBA" id="ARBA00004430"/>
    </source>
</evidence>
<keyword evidence="6" id="KW-0243">Dynein</keyword>
<dbReference type="InterPro" id="IPR043157">
    <property type="entry name" value="Dynein_AAA1S"/>
</dbReference>
<keyword evidence="3" id="KW-0493">Microtubule</keyword>
<evidence type="ECO:0000313" key="14">
    <source>
        <dbReference type="EMBL" id="KAK3257150.1"/>
    </source>
</evidence>
<keyword evidence="8" id="KW-0969">Cilium</keyword>
<evidence type="ECO:0000259" key="13">
    <source>
        <dbReference type="Pfam" id="PF12774"/>
    </source>
</evidence>
<keyword evidence="10" id="KW-0206">Cytoskeleton</keyword>
<proteinExistence type="predicted"/>
<dbReference type="GO" id="GO:0007018">
    <property type="term" value="P:microtubule-based movement"/>
    <property type="evidence" value="ECO:0007669"/>
    <property type="project" value="InterPro"/>
</dbReference>
<evidence type="ECO:0000259" key="12">
    <source>
        <dbReference type="Pfam" id="PF08393"/>
    </source>
</evidence>
<evidence type="ECO:0008006" key="16">
    <source>
        <dbReference type="Google" id="ProtNLM"/>
    </source>
</evidence>
<evidence type="ECO:0000256" key="11">
    <source>
        <dbReference type="ARBA" id="ARBA00023273"/>
    </source>
</evidence>
<dbReference type="FunFam" id="3.40.50.300:FF:001328">
    <property type="entry name" value="Dynein heavy chain 6, axonemal"/>
    <property type="match status" value="1"/>
</dbReference>
<evidence type="ECO:0000313" key="15">
    <source>
        <dbReference type="Proteomes" id="UP001190700"/>
    </source>
</evidence>
<evidence type="ECO:0000256" key="6">
    <source>
        <dbReference type="ARBA" id="ARBA00023017"/>
    </source>
</evidence>
<keyword evidence="15" id="KW-1185">Reference proteome</keyword>
<dbReference type="FunFam" id="1.20.58.1120:FF:000001">
    <property type="entry name" value="dynein heavy chain 2, axonemal"/>
    <property type="match status" value="1"/>
</dbReference>